<dbReference type="SUPFAM" id="SSF90229">
    <property type="entry name" value="CCCH zinc finger"/>
    <property type="match status" value="1"/>
</dbReference>
<dbReference type="InterPro" id="IPR002483">
    <property type="entry name" value="PWI_dom"/>
</dbReference>
<evidence type="ECO:0000259" key="7">
    <source>
        <dbReference type="PROSITE" id="PS50103"/>
    </source>
</evidence>
<dbReference type="PROSITE" id="PS50103">
    <property type="entry name" value="ZF_C3H1"/>
    <property type="match status" value="1"/>
</dbReference>
<feature type="compositionally biased region" description="Basic and acidic residues" evidence="6">
    <location>
        <begin position="151"/>
        <end position="183"/>
    </location>
</feature>
<feature type="compositionally biased region" description="Low complexity" evidence="6">
    <location>
        <begin position="262"/>
        <end position="272"/>
    </location>
</feature>
<evidence type="ECO:0000256" key="6">
    <source>
        <dbReference type="SAM" id="MobiDB-lite"/>
    </source>
</evidence>
<protein>
    <submittedName>
        <fullName evidence="8">RNA-binding protein 27</fullName>
    </submittedName>
</protein>
<keyword evidence="9" id="KW-1185">Reference proteome</keyword>
<dbReference type="Gene3D" id="1.20.1390.10">
    <property type="entry name" value="PWI domain"/>
    <property type="match status" value="1"/>
</dbReference>
<dbReference type="EMBL" id="JAAAHW010009616">
    <property type="protein sequence ID" value="KAF9938213.1"/>
    <property type="molecule type" value="Genomic_DNA"/>
</dbReference>
<dbReference type="InterPro" id="IPR036855">
    <property type="entry name" value="Znf_CCCH_sf"/>
</dbReference>
<dbReference type="GO" id="GO:0008270">
    <property type="term" value="F:zinc ion binding"/>
    <property type="evidence" value="ECO:0007669"/>
    <property type="project" value="UniProtKB-KW"/>
</dbReference>
<gene>
    <name evidence="8" type="primary">RBM27</name>
    <name evidence="8" type="ORF">BGZ65_000197</name>
</gene>
<keyword evidence="1 5" id="KW-0479">Metal-binding</keyword>
<evidence type="ECO:0000256" key="5">
    <source>
        <dbReference type="PROSITE-ProRule" id="PRU00723"/>
    </source>
</evidence>
<dbReference type="InterPro" id="IPR045137">
    <property type="entry name" value="RBM26/27"/>
</dbReference>
<feature type="compositionally biased region" description="Polar residues" evidence="6">
    <location>
        <begin position="236"/>
        <end position="256"/>
    </location>
</feature>
<accession>A0A9P6INZ6</accession>
<dbReference type="SMART" id="SM00356">
    <property type="entry name" value="ZnF_C3H1"/>
    <property type="match status" value="1"/>
</dbReference>
<evidence type="ECO:0000313" key="8">
    <source>
        <dbReference type="EMBL" id="KAF9938213.1"/>
    </source>
</evidence>
<evidence type="ECO:0000256" key="1">
    <source>
        <dbReference type="ARBA" id="ARBA00022723"/>
    </source>
</evidence>
<feature type="compositionally biased region" description="Polar residues" evidence="6">
    <location>
        <begin position="81"/>
        <end position="104"/>
    </location>
</feature>
<feature type="compositionally biased region" description="Basic and acidic residues" evidence="6">
    <location>
        <begin position="198"/>
        <end position="209"/>
    </location>
</feature>
<dbReference type="AlphaFoldDB" id="A0A9P6INZ6"/>
<comment type="caution">
    <text evidence="8">The sequence shown here is derived from an EMBL/GenBank/DDBJ whole genome shotgun (WGS) entry which is preliminary data.</text>
</comment>
<dbReference type="OrthoDB" id="443401at2759"/>
<keyword evidence="2 5" id="KW-0863">Zinc-finger</keyword>
<feature type="compositionally biased region" description="Basic and acidic residues" evidence="6">
    <location>
        <begin position="119"/>
        <end position="143"/>
    </location>
</feature>
<feature type="compositionally biased region" description="Gly residues" evidence="6">
    <location>
        <begin position="273"/>
        <end position="285"/>
    </location>
</feature>
<dbReference type="Proteomes" id="UP000749646">
    <property type="component" value="Unassembled WGS sequence"/>
</dbReference>
<dbReference type="Pfam" id="PF01480">
    <property type="entry name" value="PWI"/>
    <property type="match status" value="1"/>
</dbReference>
<dbReference type="PANTHER" id="PTHR14398:SF0">
    <property type="entry name" value="ZINC FINGER PROTEIN SWM"/>
    <property type="match status" value="1"/>
</dbReference>
<sequence length="361" mass="40251">MHIEEASLADLKAYLTQELTLISDADPAMLADYIIALLKHDKDDSELKSLCITQLEDFLQKATVPFVDALFKVLESKSYNQDQKPASGSQSPSHPTSVSVQLSDYDNDDFKDIPTGPAADRERDRQYDNTSRGRAEKHHRGDSDASDDEDRSYKHARRDDDREISRRHRDYSPSRPSDDDRYSGRNRRPNDYGQSNGHLDHDRRGDRLMRQQHGLSTTGLTSRSANDSNSSDRGHWNTSQQNRNNFDNGSRGNYQDQRGDNGSWRGGSSMRGNRGGMHSGGGFGGQDRPKRQRCRDYDEKGVCMRGDMCSYDHGEDRIVVDEIGRVPFDLMGAASGLGPNGMMGMGANAPPFFPGAPNGAI</sequence>
<keyword evidence="3 5" id="KW-0862">Zinc</keyword>
<name>A0A9P6INZ6_9FUNG</name>
<evidence type="ECO:0000256" key="4">
    <source>
        <dbReference type="ARBA" id="ARBA00022884"/>
    </source>
</evidence>
<organism evidence="8 9">
    <name type="scientific">Modicella reniformis</name>
    <dbReference type="NCBI Taxonomy" id="1440133"/>
    <lineage>
        <taxon>Eukaryota</taxon>
        <taxon>Fungi</taxon>
        <taxon>Fungi incertae sedis</taxon>
        <taxon>Mucoromycota</taxon>
        <taxon>Mortierellomycotina</taxon>
        <taxon>Mortierellomycetes</taxon>
        <taxon>Mortierellales</taxon>
        <taxon>Mortierellaceae</taxon>
        <taxon>Modicella</taxon>
    </lineage>
</organism>
<evidence type="ECO:0000256" key="2">
    <source>
        <dbReference type="ARBA" id="ARBA00022771"/>
    </source>
</evidence>
<dbReference type="Pfam" id="PF00642">
    <property type="entry name" value="zf-CCCH"/>
    <property type="match status" value="1"/>
</dbReference>
<evidence type="ECO:0000313" key="9">
    <source>
        <dbReference type="Proteomes" id="UP000749646"/>
    </source>
</evidence>
<feature type="domain" description="C3H1-type" evidence="7">
    <location>
        <begin position="288"/>
        <end position="316"/>
    </location>
</feature>
<proteinExistence type="predicted"/>
<evidence type="ECO:0000256" key="3">
    <source>
        <dbReference type="ARBA" id="ARBA00022833"/>
    </source>
</evidence>
<dbReference type="PANTHER" id="PTHR14398">
    <property type="entry name" value="RNA RECOGNITION RRM/RNP DOMAIN"/>
    <property type="match status" value="1"/>
</dbReference>
<feature type="zinc finger region" description="C3H1-type" evidence="5">
    <location>
        <begin position="288"/>
        <end position="316"/>
    </location>
</feature>
<feature type="region of interest" description="Disordered" evidence="6">
    <location>
        <begin position="81"/>
        <end position="294"/>
    </location>
</feature>
<dbReference type="GO" id="GO:0005634">
    <property type="term" value="C:nucleus"/>
    <property type="evidence" value="ECO:0007669"/>
    <property type="project" value="TreeGrafter"/>
</dbReference>
<dbReference type="InterPro" id="IPR000571">
    <property type="entry name" value="Znf_CCCH"/>
</dbReference>
<reference evidence="8" key="1">
    <citation type="journal article" date="2020" name="Fungal Divers.">
        <title>Resolving the Mortierellaceae phylogeny through synthesis of multi-gene phylogenetics and phylogenomics.</title>
        <authorList>
            <person name="Vandepol N."/>
            <person name="Liber J."/>
            <person name="Desiro A."/>
            <person name="Na H."/>
            <person name="Kennedy M."/>
            <person name="Barry K."/>
            <person name="Grigoriev I.V."/>
            <person name="Miller A.N."/>
            <person name="O'Donnell K."/>
            <person name="Stajich J.E."/>
            <person name="Bonito G."/>
        </authorList>
    </citation>
    <scope>NUCLEOTIDE SEQUENCE</scope>
    <source>
        <strain evidence="8">MES-2147</strain>
    </source>
</reference>
<keyword evidence="4" id="KW-0694">RNA-binding</keyword>
<feature type="non-terminal residue" evidence="8">
    <location>
        <position position="1"/>
    </location>
</feature>
<dbReference type="GO" id="GO:0003723">
    <property type="term" value="F:RNA binding"/>
    <property type="evidence" value="ECO:0007669"/>
    <property type="project" value="UniProtKB-KW"/>
</dbReference>